<name>A0A067QDY3_ZOONE</name>
<feature type="domain" description="Dilute" evidence="1">
    <location>
        <begin position="1"/>
        <end position="150"/>
    </location>
</feature>
<accession>A0A067QDY3</accession>
<dbReference type="EMBL" id="KK898405">
    <property type="protein sequence ID" value="KDQ65268.1"/>
    <property type="molecule type" value="Genomic_DNA"/>
</dbReference>
<organism evidence="2 3">
    <name type="scientific">Zootermopsis nevadensis</name>
    <name type="common">Dampwood termite</name>
    <dbReference type="NCBI Taxonomy" id="136037"/>
    <lineage>
        <taxon>Eukaryota</taxon>
        <taxon>Metazoa</taxon>
        <taxon>Ecdysozoa</taxon>
        <taxon>Arthropoda</taxon>
        <taxon>Hexapoda</taxon>
        <taxon>Insecta</taxon>
        <taxon>Pterygota</taxon>
        <taxon>Neoptera</taxon>
        <taxon>Polyneoptera</taxon>
        <taxon>Dictyoptera</taxon>
        <taxon>Blattodea</taxon>
        <taxon>Blattoidea</taxon>
        <taxon>Termitoidae</taxon>
        <taxon>Termopsidae</taxon>
        <taxon>Zootermopsis</taxon>
    </lineage>
</organism>
<keyword evidence="3" id="KW-1185">Reference proteome</keyword>
<reference evidence="2 3" key="1">
    <citation type="journal article" date="2014" name="Nat. Commun.">
        <title>Molecular traces of alternative social organization in a termite genome.</title>
        <authorList>
            <person name="Terrapon N."/>
            <person name="Li C."/>
            <person name="Robertson H.M."/>
            <person name="Ji L."/>
            <person name="Meng X."/>
            <person name="Booth W."/>
            <person name="Chen Z."/>
            <person name="Childers C.P."/>
            <person name="Glastad K.M."/>
            <person name="Gokhale K."/>
            <person name="Gowin J."/>
            <person name="Gronenberg W."/>
            <person name="Hermansen R.A."/>
            <person name="Hu H."/>
            <person name="Hunt B.G."/>
            <person name="Huylmans A.K."/>
            <person name="Khalil S.M."/>
            <person name="Mitchell R.D."/>
            <person name="Munoz-Torres M.C."/>
            <person name="Mustard J.A."/>
            <person name="Pan H."/>
            <person name="Reese J.T."/>
            <person name="Scharf M.E."/>
            <person name="Sun F."/>
            <person name="Vogel H."/>
            <person name="Xiao J."/>
            <person name="Yang W."/>
            <person name="Yang Z."/>
            <person name="Yang Z."/>
            <person name="Zhou J."/>
            <person name="Zhu J."/>
            <person name="Brent C.S."/>
            <person name="Elsik C.G."/>
            <person name="Goodisman M.A."/>
            <person name="Liberles D.A."/>
            <person name="Roe R.M."/>
            <person name="Vargo E.L."/>
            <person name="Vilcinskas A."/>
            <person name="Wang J."/>
            <person name="Bornberg-Bauer E."/>
            <person name="Korb J."/>
            <person name="Zhang G."/>
            <person name="Liebig J."/>
        </authorList>
    </citation>
    <scope>NUCLEOTIDE SEQUENCE [LARGE SCALE GENOMIC DNA]</scope>
    <source>
        <tissue evidence="2">Whole organism</tissue>
    </source>
</reference>
<feature type="non-terminal residue" evidence="2">
    <location>
        <position position="150"/>
    </location>
</feature>
<dbReference type="PANTHER" id="PTHR10398">
    <property type="entry name" value="AFADIN"/>
    <property type="match status" value="1"/>
</dbReference>
<sequence length="150" mass="17101">MALLRRCRVNAALTIQLFSQLFHFINMWSFNKVVTSPTSPHPQQPHGVCYCTRTWGLRLKSKLAQLEAWAERQGLELAADCHLARIIQAAHLLQVLSRRAAPKYNADDLATLSSTCFKLNSLQLRSLLSKYQPTPDEPRLPHELIENVVR</sequence>
<evidence type="ECO:0000313" key="3">
    <source>
        <dbReference type="Proteomes" id="UP000027135"/>
    </source>
</evidence>
<dbReference type="Pfam" id="PF01843">
    <property type="entry name" value="DIL"/>
    <property type="match status" value="1"/>
</dbReference>
<dbReference type="SMART" id="SM01132">
    <property type="entry name" value="DIL"/>
    <property type="match status" value="1"/>
</dbReference>
<evidence type="ECO:0000259" key="1">
    <source>
        <dbReference type="PROSITE" id="PS51126"/>
    </source>
</evidence>
<dbReference type="OMA" id="GMIETWA"/>
<dbReference type="AlphaFoldDB" id="A0A067QDY3"/>
<dbReference type="Proteomes" id="UP000027135">
    <property type="component" value="Unassembled WGS sequence"/>
</dbReference>
<dbReference type="GO" id="GO:0050839">
    <property type="term" value="F:cell adhesion molecule binding"/>
    <property type="evidence" value="ECO:0007669"/>
    <property type="project" value="TreeGrafter"/>
</dbReference>
<dbReference type="InterPro" id="IPR002710">
    <property type="entry name" value="Dilute_dom"/>
</dbReference>
<dbReference type="GO" id="GO:0005912">
    <property type="term" value="C:adherens junction"/>
    <property type="evidence" value="ECO:0007669"/>
    <property type="project" value="TreeGrafter"/>
</dbReference>
<protein>
    <submittedName>
        <fullName evidence="2">Afadin</fullName>
    </submittedName>
</protein>
<evidence type="ECO:0000313" key="2">
    <source>
        <dbReference type="EMBL" id="KDQ65268.1"/>
    </source>
</evidence>
<dbReference type="InParanoid" id="A0A067QDY3"/>
<dbReference type="InterPro" id="IPR028842">
    <property type="entry name" value="Afadin"/>
</dbReference>
<gene>
    <name evidence="2" type="ORF">L798_00071</name>
</gene>
<dbReference type="PROSITE" id="PS51126">
    <property type="entry name" value="DILUTE"/>
    <property type="match status" value="1"/>
</dbReference>
<proteinExistence type="predicted"/>
<dbReference type="eggNOG" id="KOG1892">
    <property type="taxonomic scope" value="Eukaryota"/>
</dbReference>
<dbReference type="PANTHER" id="PTHR10398:SF2">
    <property type="entry name" value="AFADIN"/>
    <property type="match status" value="1"/>
</dbReference>
<dbReference type="GO" id="GO:0032880">
    <property type="term" value="P:regulation of protein localization"/>
    <property type="evidence" value="ECO:0007669"/>
    <property type="project" value="TreeGrafter"/>
</dbReference>
<dbReference type="STRING" id="136037.A0A067QDY3"/>